<organism evidence="1 2">
    <name type="scientific">Actinidia rufa</name>
    <dbReference type="NCBI Taxonomy" id="165716"/>
    <lineage>
        <taxon>Eukaryota</taxon>
        <taxon>Viridiplantae</taxon>
        <taxon>Streptophyta</taxon>
        <taxon>Embryophyta</taxon>
        <taxon>Tracheophyta</taxon>
        <taxon>Spermatophyta</taxon>
        <taxon>Magnoliopsida</taxon>
        <taxon>eudicotyledons</taxon>
        <taxon>Gunneridae</taxon>
        <taxon>Pentapetalae</taxon>
        <taxon>asterids</taxon>
        <taxon>Ericales</taxon>
        <taxon>Actinidiaceae</taxon>
        <taxon>Actinidia</taxon>
    </lineage>
</organism>
<dbReference type="Pfam" id="PF07911">
    <property type="entry name" value="DUF1677"/>
    <property type="match status" value="1"/>
</dbReference>
<dbReference type="Proteomes" id="UP000585474">
    <property type="component" value="Unassembled WGS sequence"/>
</dbReference>
<dbReference type="InterPro" id="IPR012876">
    <property type="entry name" value="DUF1677_pln"/>
</dbReference>
<dbReference type="PANTHER" id="PTHR33108:SF32">
    <property type="entry name" value="DUF1677 FAMILY PROTEIN (DUF1677)"/>
    <property type="match status" value="1"/>
</dbReference>
<protein>
    <submittedName>
        <fullName evidence="1">DUF1677 family protein</fullName>
    </submittedName>
</protein>
<dbReference type="OrthoDB" id="1911663at2759"/>
<evidence type="ECO:0000313" key="2">
    <source>
        <dbReference type="Proteomes" id="UP000585474"/>
    </source>
</evidence>
<dbReference type="AlphaFoldDB" id="A0A7J0GBK5"/>
<comment type="caution">
    <text evidence="1">The sequence shown here is derived from an EMBL/GenBank/DDBJ whole genome shotgun (WGS) entry which is preliminary data.</text>
</comment>
<evidence type="ECO:0000313" key="1">
    <source>
        <dbReference type="EMBL" id="GFZ08141.1"/>
    </source>
</evidence>
<dbReference type="EMBL" id="BJWL01000019">
    <property type="protein sequence ID" value="GFZ08141.1"/>
    <property type="molecule type" value="Genomic_DNA"/>
</dbReference>
<accession>A0A7J0GBK5</accession>
<name>A0A7J0GBK5_9ERIC</name>
<gene>
    <name evidence="1" type="ORF">Acr_19g0010780</name>
</gene>
<keyword evidence="2" id="KW-1185">Reference proteome</keyword>
<proteinExistence type="predicted"/>
<sequence length="177" mass="19698">MSATVIHDATVITATESQTVTSKISAQIEVDFAKCDCCGLTEECTQGYIDRIRERYQGKWICGLCAEAVKDEIVRCERLISTEEALNRHMNFCKKFNSAGPPTNPTVHLISAMRQILRQSFDSPRALRSMPSSPTKNAKGVDRSLLSRSESCITTLSLVDRIEGGNELQKIDEELKL</sequence>
<reference evidence="1 2" key="1">
    <citation type="submission" date="2019-07" db="EMBL/GenBank/DDBJ databases">
        <title>De Novo Assembly of kiwifruit Actinidia rufa.</title>
        <authorList>
            <person name="Sugita-Konishi S."/>
            <person name="Sato K."/>
            <person name="Mori E."/>
            <person name="Abe Y."/>
            <person name="Kisaki G."/>
            <person name="Hamano K."/>
            <person name="Suezawa K."/>
            <person name="Otani M."/>
            <person name="Fukuda T."/>
            <person name="Manabe T."/>
            <person name="Gomi K."/>
            <person name="Tabuchi M."/>
            <person name="Akimitsu K."/>
            <person name="Kataoka I."/>
        </authorList>
    </citation>
    <scope>NUCLEOTIDE SEQUENCE [LARGE SCALE GENOMIC DNA]</scope>
    <source>
        <strain evidence="2">cv. Fuchu</strain>
    </source>
</reference>
<dbReference type="PANTHER" id="PTHR33108">
    <property type="entry name" value="OS01G0745000 PROTEIN"/>
    <property type="match status" value="1"/>
</dbReference>